<keyword evidence="3" id="KW-1185">Reference proteome</keyword>
<evidence type="ECO:0000256" key="1">
    <source>
        <dbReference type="SAM" id="Phobius"/>
    </source>
</evidence>
<keyword evidence="1" id="KW-0812">Transmembrane</keyword>
<protein>
    <submittedName>
        <fullName evidence="2">Uncharacterized protein</fullName>
    </submittedName>
</protein>
<dbReference type="RefSeq" id="WP_210227799.1">
    <property type="nucleotide sequence ID" value="NZ_CP072800.1"/>
</dbReference>
<dbReference type="Proteomes" id="UP000672027">
    <property type="component" value="Chromosome"/>
</dbReference>
<evidence type="ECO:0000313" key="3">
    <source>
        <dbReference type="Proteomes" id="UP000672027"/>
    </source>
</evidence>
<organism evidence="2 3">
    <name type="scientific">Candidatus Thiothrix anitrata</name>
    <dbReference type="NCBI Taxonomy" id="2823902"/>
    <lineage>
        <taxon>Bacteria</taxon>
        <taxon>Pseudomonadati</taxon>
        <taxon>Pseudomonadota</taxon>
        <taxon>Gammaproteobacteria</taxon>
        <taxon>Thiotrichales</taxon>
        <taxon>Thiotrichaceae</taxon>
        <taxon>Thiothrix</taxon>
    </lineage>
</organism>
<dbReference type="EMBL" id="CP072800">
    <property type="protein sequence ID" value="QTR50358.1"/>
    <property type="molecule type" value="Genomic_DNA"/>
</dbReference>
<accession>A0ABX7X6S5</accession>
<keyword evidence="1" id="KW-0472">Membrane</keyword>
<feature type="transmembrane region" description="Helical" evidence="1">
    <location>
        <begin position="6"/>
        <end position="23"/>
    </location>
</feature>
<sequence length="388" mass="45231">MQDSHSLFLTLLWLLAGGGVLFFARWLSRFLDKFNLESDTRRLVMVGFVGIVLFGTLNFLWRVSNNTAKETDNSVVEIETPAVGTEDVDGLMQLHYPDLQAHRKNLKQRRAALTKFFKEVQQWAKDSPHHVRFLQNLVNIHWKSQESLKQADEIVDLSVQELWVNYRTGEENYVINQFKPEAETLIKLILDAQSFDNTGFKTEQTEIQQWLAQANRQLTYTEIPADPKNRKKPQPFIAYTPENRKMLVAWVQQRQDTPLSNALIRLDDNQQQITSKLEQLQNFMQQASDPKLYAALQKVNVSWQEMERYNQYADYQILFAIEVGYLLEKLAAYHQQQTAPNPRTLDLIQQLHDGLQQAAPEITQRAQLRRAEVERSYSPTSFIPIPRR</sequence>
<feature type="transmembrane region" description="Helical" evidence="1">
    <location>
        <begin position="43"/>
        <end position="61"/>
    </location>
</feature>
<proteinExistence type="predicted"/>
<evidence type="ECO:0000313" key="2">
    <source>
        <dbReference type="EMBL" id="QTR50358.1"/>
    </source>
</evidence>
<gene>
    <name evidence="2" type="ORF">J8380_01880</name>
</gene>
<name>A0ABX7X6S5_9GAMM</name>
<keyword evidence="1" id="KW-1133">Transmembrane helix</keyword>
<reference evidence="2 3" key="1">
    <citation type="submission" date="2021-04" db="EMBL/GenBank/DDBJ databases">
        <title>Genomics, taxonomy and metabolism of representatives of sulfur bacteria of the genus Thiothrix: Thiothrix fructosivorans QT, Thiothrix unzii A1T and three new species, Thiothrix subterranea sp. nov., Thiothrix litoralis sp. nov. and 'Candidatus Thiothrix anitrata' sp. nov.</title>
        <authorList>
            <person name="Ravin N.V."/>
            <person name="Smolyakov D."/>
            <person name="Rudenko T.S."/>
            <person name="Mardanov A.V."/>
            <person name="Beletsky A.V."/>
            <person name="Markov N.D."/>
            <person name="Fomenkov A.I."/>
            <person name="Roberts R.J."/>
            <person name="Karnachuk O.V."/>
            <person name="Novikov A."/>
            <person name="Grabovich M.Y."/>
        </authorList>
    </citation>
    <scope>NUCLEOTIDE SEQUENCE [LARGE SCALE GENOMIC DNA]</scope>
    <source>
        <strain evidence="2 3">A52</strain>
    </source>
</reference>